<dbReference type="CDD" id="cd00077">
    <property type="entry name" value="HDc"/>
    <property type="match status" value="1"/>
</dbReference>
<dbReference type="PROSITE" id="PS51832">
    <property type="entry name" value="HD_GYP"/>
    <property type="match status" value="2"/>
</dbReference>
<gene>
    <name evidence="2" type="ORF">LZC94_00145</name>
</gene>
<feature type="domain" description="HD-GYP" evidence="1">
    <location>
        <begin position="334"/>
        <end position="429"/>
    </location>
</feature>
<protein>
    <submittedName>
        <fullName evidence="2">GAF domain-containing protein</fullName>
    </submittedName>
</protein>
<dbReference type="PANTHER" id="PTHR43155">
    <property type="entry name" value="CYCLIC DI-GMP PHOSPHODIESTERASE PA4108-RELATED"/>
    <property type="match status" value="1"/>
</dbReference>
<organism evidence="2 3">
    <name type="scientific">Pendulispora albinea</name>
    <dbReference type="NCBI Taxonomy" id="2741071"/>
    <lineage>
        <taxon>Bacteria</taxon>
        <taxon>Pseudomonadati</taxon>
        <taxon>Myxococcota</taxon>
        <taxon>Myxococcia</taxon>
        <taxon>Myxococcales</taxon>
        <taxon>Sorangiineae</taxon>
        <taxon>Pendulisporaceae</taxon>
        <taxon>Pendulispora</taxon>
    </lineage>
</organism>
<proteinExistence type="predicted"/>
<accession>A0ABZ2M0Q6</accession>
<dbReference type="SUPFAM" id="SSF55781">
    <property type="entry name" value="GAF domain-like"/>
    <property type="match status" value="1"/>
</dbReference>
<evidence type="ECO:0000259" key="1">
    <source>
        <dbReference type="PROSITE" id="PS51832"/>
    </source>
</evidence>
<sequence length="660" mass="74635">MTVALSSGDSRATDWEQRLDKSREDLLRDGRLPPHWVTRPHPLLLMIAQGHHLVLVTPALVWDRGRELFKPFADRFASEAAMLVLMGHPREGDFAQAMNKGLASIVSEQPTPDELHVAVFRALELLEAKVHAESRAKSLRRYRYEVAELVDIARAMTTERDVNKLLTVILEKSRFITGADAGSIYVAEGDEKNPQLRFKLTQNDSVTFDSREFVMPLSNRSIAGSAARSKKPINIADVYDLPPGSPYGFDKSFDQKIGYSTKSMLTYPLISQRDEVIGVISLINKKKEPHKLLLSPEDFEEQVIPFDERSEELLGMLAAQASVSLENTLLYDEIRKLFEGFVKASVEAIESRDPTTSGHSRRVADLTVELAQIVDRESVGPYKDAFFSREDLRELEYASLLHDFGKIGVRERVLVKAKKLFDEELELIRARFDFVARSIEADVLTRKLRALERGAQSTELAKLDRELAERRAELDASFQSILNANEPTVLAAGDFEKIEALARETYIDLRGEVKRLLTDHEVVSLSVKRGSLTPQEFDEIKAHVTHTFKFLSQIPWGKVFRRVPLIAGAHHERLNGTGYPNRLRAEEIPVQSKMMSIADIYDALTAADRPYKKAIPVDRALDILEYGVKDGHLDAELVRIFRQARVWELCDPVPASLIFR</sequence>
<dbReference type="InterPro" id="IPR006674">
    <property type="entry name" value="HD_domain"/>
</dbReference>
<dbReference type="Pfam" id="PF13487">
    <property type="entry name" value="HD_5"/>
    <property type="match status" value="1"/>
</dbReference>
<keyword evidence="3" id="KW-1185">Reference proteome</keyword>
<dbReference type="InterPro" id="IPR029016">
    <property type="entry name" value="GAF-like_dom_sf"/>
</dbReference>
<dbReference type="Gene3D" id="1.10.3210.10">
    <property type="entry name" value="Hypothetical protein af1432"/>
    <property type="match status" value="2"/>
</dbReference>
<dbReference type="Pfam" id="PF01590">
    <property type="entry name" value="GAF"/>
    <property type="match status" value="1"/>
</dbReference>
<reference evidence="2 3" key="1">
    <citation type="submission" date="2021-12" db="EMBL/GenBank/DDBJ databases">
        <title>Discovery of the Pendulisporaceae a myxobacterial family with distinct sporulation behavior and unique specialized metabolism.</title>
        <authorList>
            <person name="Garcia R."/>
            <person name="Popoff A."/>
            <person name="Bader C.D."/>
            <person name="Loehr J."/>
            <person name="Walesch S."/>
            <person name="Walt C."/>
            <person name="Boldt J."/>
            <person name="Bunk B."/>
            <person name="Haeckl F.J.F.P.J."/>
            <person name="Gunesch A.P."/>
            <person name="Birkelbach J."/>
            <person name="Nuebel U."/>
            <person name="Pietschmann T."/>
            <person name="Bach T."/>
            <person name="Mueller R."/>
        </authorList>
    </citation>
    <scope>NUCLEOTIDE SEQUENCE [LARGE SCALE GENOMIC DNA]</scope>
    <source>
        <strain evidence="2 3">MSr11954</strain>
    </source>
</reference>
<dbReference type="Gene3D" id="3.30.450.40">
    <property type="match status" value="1"/>
</dbReference>
<evidence type="ECO:0000313" key="3">
    <source>
        <dbReference type="Proteomes" id="UP001370348"/>
    </source>
</evidence>
<dbReference type="InterPro" id="IPR037522">
    <property type="entry name" value="HD_GYP_dom"/>
</dbReference>
<dbReference type="SMART" id="SM00065">
    <property type="entry name" value="GAF"/>
    <property type="match status" value="1"/>
</dbReference>
<dbReference type="InterPro" id="IPR003018">
    <property type="entry name" value="GAF"/>
</dbReference>
<dbReference type="Pfam" id="PF01966">
    <property type="entry name" value="HD"/>
    <property type="match status" value="1"/>
</dbReference>
<feature type="domain" description="HD-GYP" evidence="1">
    <location>
        <begin position="452"/>
        <end position="657"/>
    </location>
</feature>
<dbReference type="SUPFAM" id="SSF109604">
    <property type="entry name" value="HD-domain/PDEase-like"/>
    <property type="match status" value="2"/>
</dbReference>
<evidence type="ECO:0000313" key="2">
    <source>
        <dbReference type="EMBL" id="WXB15688.1"/>
    </source>
</evidence>
<dbReference type="InterPro" id="IPR003607">
    <property type="entry name" value="HD/PDEase_dom"/>
</dbReference>
<dbReference type="EMBL" id="CP089984">
    <property type="protein sequence ID" value="WXB15688.1"/>
    <property type="molecule type" value="Genomic_DNA"/>
</dbReference>
<dbReference type="SMART" id="SM00471">
    <property type="entry name" value="HDc"/>
    <property type="match status" value="1"/>
</dbReference>
<dbReference type="Proteomes" id="UP001370348">
    <property type="component" value="Chromosome"/>
</dbReference>
<dbReference type="PANTHER" id="PTHR43155:SF2">
    <property type="entry name" value="CYCLIC DI-GMP PHOSPHODIESTERASE PA4108"/>
    <property type="match status" value="1"/>
</dbReference>
<dbReference type="RefSeq" id="WP_394825323.1">
    <property type="nucleotide sequence ID" value="NZ_CP089984.1"/>
</dbReference>
<name>A0ABZ2M0Q6_9BACT</name>